<dbReference type="EMBL" id="JAFKCT010000005">
    <property type="protein sequence ID" value="MBN7811814.1"/>
    <property type="molecule type" value="Genomic_DNA"/>
</dbReference>
<organism evidence="2 3">
    <name type="scientific">Algoriphagus oliviformis</name>
    <dbReference type="NCBI Taxonomy" id="2811231"/>
    <lineage>
        <taxon>Bacteria</taxon>
        <taxon>Pseudomonadati</taxon>
        <taxon>Bacteroidota</taxon>
        <taxon>Cytophagia</taxon>
        <taxon>Cytophagales</taxon>
        <taxon>Cyclobacteriaceae</taxon>
        <taxon>Algoriphagus</taxon>
    </lineage>
</organism>
<reference evidence="2 3" key="1">
    <citation type="submission" date="2021-03" db="EMBL/GenBank/DDBJ databases">
        <title>novel species isolated from a fishpond in China.</title>
        <authorList>
            <person name="Lu H."/>
            <person name="Cai Z."/>
        </authorList>
    </citation>
    <scope>NUCLEOTIDE SEQUENCE [LARGE SCALE GENOMIC DNA]</scope>
    <source>
        <strain evidence="2 3">H41</strain>
    </source>
</reference>
<proteinExistence type="predicted"/>
<gene>
    <name evidence="2" type="ORF">J0A68_12725</name>
</gene>
<protein>
    <submittedName>
        <fullName evidence="2">Uncharacterized protein</fullName>
    </submittedName>
</protein>
<evidence type="ECO:0000313" key="2">
    <source>
        <dbReference type="EMBL" id="MBN7811814.1"/>
    </source>
</evidence>
<comment type="caution">
    <text evidence="2">The sequence shown here is derived from an EMBL/GenBank/DDBJ whole genome shotgun (WGS) entry which is preliminary data.</text>
</comment>
<evidence type="ECO:0000313" key="3">
    <source>
        <dbReference type="Proteomes" id="UP000664317"/>
    </source>
</evidence>
<accession>A0ABS3C5F4</accession>
<dbReference type="Proteomes" id="UP000664317">
    <property type="component" value="Unassembled WGS sequence"/>
</dbReference>
<keyword evidence="1" id="KW-0472">Membrane</keyword>
<dbReference type="RefSeq" id="WP_206578597.1">
    <property type="nucleotide sequence ID" value="NZ_JAFKCT010000005.1"/>
</dbReference>
<keyword evidence="1" id="KW-1133">Transmembrane helix</keyword>
<sequence length="175" mass="20493">MEMNFPGGLWLPLTAIVVVSLPFIVHLIQSRRQEKSGLESFQEFSSTRKLVLDKVQRWRNHYLLGLDLKQNMLVYCRFGYYPAQMTISLDEVDHTSLDAHYEEVAMGKSKLKKLEYLDILLHYKDSRKPAKSITIFDQRQIRTMTDELFIAENWVLTLNRHLKSSEDNSGLRLAM</sequence>
<feature type="transmembrane region" description="Helical" evidence="1">
    <location>
        <begin position="6"/>
        <end position="28"/>
    </location>
</feature>
<name>A0ABS3C5F4_9BACT</name>
<keyword evidence="1" id="KW-0812">Transmembrane</keyword>
<evidence type="ECO:0000256" key="1">
    <source>
        <dbReference type="SAM" id="Phobius"/>
    </source>
</evidence>
<keyword evidence="3" id="KW-1185">Reference proteome</keyword>